<proteinExistence type="predicted"/>
<dbReference type="PANTHER" id="PTHR33026">
    <property type="entry name" value="OS06G0360600 PROTEIN"/>
    <property type="match status" value="1"/>
</dbReference>
<evidence type="ECO:0000259" key="2">
    <source>
        <dbReference type="Pfam" id="PF04195"/>
    </source>
</evidence>
<organism evidence="3 4">
    <name type="scientific">Eleusine coracana subsp. coracana</name>
    <dbReference type="NCBI Taxonomy" id="191504"/>
    <lineage>
        <taxon>Eukaryota</taxon>
        <taxon>Viridiplantae</taxon>
        <taxon>Streptophyta</taxon>
        <taxon>Embryophyta</taxon>
        <taxon>Tracheophyta</taxon>
        <taxon>Spermatophyta</taxon>
        <taxon>Magnoliopsida</taxon>
        <taxon>Liliopsida</taxon>
        <taxon>Poales</taxon>
        <taxon>Poaceae</taxon>
        <taxon>PACMAD clade</taxon>
        <taxon>Chloridoideae</taxon>
        <taxon>Cynodonteae</taxon>
        <taxon>Eleusininae</taxon>
        <taxon>Eleusine</taxon>
    </lineage>
</organism>
<dbReference type="Pfam" id="PF04195">
    <property type="entry name" value="Transposase_28"/>
    <property type="match status" value="1"/>
</dbReference>
<keyword evidence="4" id="KW-1185">Reference proteome</keyword>
<comment type="caution">
    <text evidence="3">The sequence shown here is derived from an EMBL/GenBank/DDBJ whole genome shotgun (WGS) entry which is preliminary data.</text>
</comment>
<evidence type="ECO:0000313" key="4">
    <source>
        <dbReference type="Proteomes" id="UP001301735"/>
    </source>
</evidence>
<gene>
    <name evidence="3" type="ORF">QOZ80_UnG0723320</name>
</gene>
<protein>
    <recommendedName>
        <fullName evidence="2">Transposase (putative) gypsy type domain-containing protein</fullName>
    </recommendedName>
</protein>
<dbReference type="AlphaFoldDB" id="A0AAV9G3W6"/>
<feature type="domain" description="Transposase (putative) gypsy type" evidence="2">
    <location>
        <begin position="32"/>
        <end position="99"/>
    </location>
</feature>
<evidence type="ECO:0000313" key="3">
    <source>
        <dbReference type="EMBL" id="KAK2630859.1"/>
    </source>
</evidence>
<evidence type="ECO:0000256" key="1">
    <source>
        <dbReference type="SAM" id="MobiDB-lite"/>
    </source>
</evidence>
<accession>A0AAV9G3W6</accession>
<dbReference type="EMBL" id="MU847443">
    <property type="protein sequence ID" value="KAK2630859.1"/>
    <property type="molecule type" value="Genomic_DNA"/>
</dbReference>
<name>A0AAV9G3W6_ELECO</name>
<feature type="compositionally biased region" description="Low complexity" evidence="1">
    <location>
        <begin position="267"/>
        <end position="293"/>
    </location>
</feature>
<reference evidence="3 4" key="1">
    <citation type="submission" date="2023-05" db="EMBL/GenBank/DDBJ databases">
        <title>WGS assembly of Eleusine coracana.</title>
        <authorList>
            <person name="Jenkins J."/>
            <person name="Schmutz J."/>
            <person name="Lux T."/>
            <person name="Plott C."/>
            <person name="Mayer K."/>
            <person name="Qi P."/>
            <person name="Devos K."/>
        </authorList>
    </citation>
    <scope>NUCLEOTIDE SEQUENCE [LARGE SCALE GENOMIC DNA]</scope>
    <source>
        <tissue evidence="3">Leaves</tissue>
    </source>
</reference>
<dbReference type="Proteomes" id="UP001301735">
    <property type="component" value="Unassembled WGS sequence"/>
</dbReference>
<feature type="region of interest" description="Disordered" evidence="1">
    <location>
        <begin position="262"/>
        <end position="323"/>
    </location>
</feature>
<dbReference type="PANTHER" id="PTHR33026:SF7">
    <property type="entry name" value="OS03G0100275 PROTEIN"/>
    <property type="match status" value="1"/>
</dbReference>
<dbReference type="InterPro" id="IPR007321">
    <property type="entry name" value="Transposase_28"/>
</dbReference>
<sequence length="451" mass="51525">MVVDGILLEQVRIDWKVPCESCPIPIHKQIIMLSSFFEHGFGVPCCSFLHELLFFYGTELVNLNPNSILHITIFVHMCEAFLGTLPHFNLFRRLFVLRPLPKNENQVAIGGGVFQLRKKEAYINVLLKTGNKNWKDDWFYCDNPLPVLANFTSAKATPLAQWTEKPDPTNPQVVALLKKIADLKAEGVDRITIAKSFIVHRVQPLKLQSYPAWDYVNDDAERFWILMYPFLRSLRPIPRDRIMLRSRSRLALESQALLQSDDEEVSSVDVSQLTPTPSDRPSSQSEPPSQTQSDAGVVEQTDKASNSSRKRKETDSQSTSLKKRLCRIKLKKAPSPHHNSLRSMSLHLLTKKIYALVERNQARVEYLEAETFVTGHQLSKAQKEIDKLQTDQREMIKALNQGRADIAARDQKIADLEKLTSNQQRFVNTLNAENENLSKSVKDHKAEMTRL</sequence>